<dbReference type="GO" id="GO:0008610">
    <property type="term" value="P:lipid biosynthetic process"/>
    <property type="evidence" value="ECO:0007669"/>
    <property type="project" value="InterPro"/>
</dbReference>
<dbReference type="AlphaFoldDB" id="A0A2Z7CAE4"/>
<feature type="domain" description="Fatty acid hydroxylase" evidence="7">
    <location>
        <begin position="133"/>
        <end position="272"/>
    </location>
</feature>
<sequence length="618" mass="71309">MATTPGFLTDWPWKNLGCFKYIILAPWGMQSVYSVATKGKNEWDYTNLMVIPLLVWRAFHNQLWISFSRHRTAKGNNRILDRSIEFDQVDRETNWDDQILLNGILFYIGMSIFPNGSFLPIWRTEGIILTILLHIGPVEYIYYWLHRALHHHYLYSRYHSHHHSSIVTEPITSVTHPFAEHIAYFLLFAIPMLGTVFTGTASLASLVGYVTYIDLMNNMGHCNFEFIPRWVFSVFPPLKYMMYTPSFHSLHHTHFRTNYSLFMPFYDYIHGTTDKSSDALYETSLMRREDNPDVVHLTHLTTLESIFHLQIGFASVASRPQNSKWYLWFTRPLTTWSMILNFIYGRTFVVERNTFEKLKLQMWAIPRYSIQYPIKWQGQAINNLVEEAILEAEGRGAKILSLGLLNQSWELNRSGALYVEKNPKLNIKVVDGSSLAVAIVINSIPKGTTEVLFRGSLTKIAYAIVSALCQEGIQVSTIYEFERLKLCFRAQSEIAVSKTCAERVWIVGDGLSEEEQLKAPKGTLFIPFSQFPPKQARKDAFYCHTPAMMAPPALVNLHSCENWLPRRVMSAWRVAGILHALEGYNVHECGETIFDVNKIWADALKHGFHLQLPFASHY</sequence>
<evidence type="ECO:0000259" key="8">
    <source>
        <dbReference type="Pfam" id="PF12076"/>
    </source>
</evidence>
<dbReference type="InterPro" id="IPR021940">
    <property type="entry name" value="CER1-like_C"/>
</dbReference>
<evidence type="ECO:0000256" key="3">
    <source>
        <dbReference type="ARBA" id="ARBA00022692"/>
    </source>
</evidence>
<dbReference type="GO" id="GO:0016491">
    <property type="term" value="F:oxidoreductase activity"/>
    <property type="evidence" value="ECO:0007669"/>
    <property type="project" value="InterPro"/>
</dbReference>
<dbReference type="OrthoDB" id="408954at2759"/>
<feature type="transmembrane region" description="Helical" evidence="6">
    <location>
        <begin position="99"/>
        <end position="119"/>
    </location>
</feature>
<evidence type="ECO:0000259" key="7">
    <source>
        <dbReference type="Pfam" id="PF04116"/>
    </source>
</evidence>
<evidence type="ECO:0000256" key="2">
    <source>
        <dbReference type="ARBA" id="ARBA00009324"/>
    </source>
</evidence>
<dbReference type="Pfam" id="PF12076">
    <property type="entry name" value="CER1-like_C"/>
    <property type="match status" value="1"/>
</dbReference>
<evidence type="ECO:0000256" key="1">
    <source>
        <dbReference type="ARBA" id="ARBA00004141"/>
    </source>
</evidence>
<feature type="domain" description="Very-long-chain aldehyde decarbonylase CER1-like C-terminal" evidence="8">
    <location>
        <begin position="451"/>
        <end position="609"/>
    </location>
</feature>
<dbReference type="InterPro" id="IPR006694">
    <property type="entry name" value="Fatty_acid_hydroxylase"/>
</dbReference>
<comment type="similarity">
    <text evidence="2">Belongs to the sterol desaturase family.</text>
</comment>
<dbReference type="GO" id="GO:0005506">
    <property type="term" value="F:iron ion binding"/>
    <property type="evidence" value="ECO:0007669"/>
    <property type="project" value="InterPro"/>
</dbReference>
<keyword evidence="10" id="KW-1185">Reference proteome</keyword>
<keyword evidence="3 6" id="KW-0812">Transmembrane</keyword>
<proteinExistence type="inferred from homology"/>
<accession>A0A2Z7CAE4</accession>
<keyword evidence="4 6" id="KW-1133">Transmembrane helix</keyword>
<dbReference type="InterPro" id="IPR050307">
    <property type="entry name" value="Sterol_Desaturase_Related"/>
</dbReference>
<dbReference type="EMBL" id="KQ998108">
    <property type="protein sequence ID" value="KZV43519.1"/>
    <property type="molecule type" value="Genomic_DNA"/>
</dbReference>
<reference evidence="9 10" key="1">
    <citation type="journal article" date="2015" name="Proc. Natl. Acad. Sci. U.S.A.">
        <title>The resurrection genome of Boea hygrometrica: A blueprint for survival of dehydration.</title>
        <authorList>
            <person name="Xiao L."/>
            <person name="Yang G."/>
            <person name="Zhang L."/>
            <person name="Yang X."/>
            <person name="Zhao S."/>
            <person name="Ji Z."/>
            <person name="Zhou Q."/>
            <person name="Hu M."/>
            <person name="Wang Y."/>
            <person name="Chen M."/>
            <person name="Xu Y."/>
            <person name="Jin H."/>
            <person name="Xiao X."/>
            <person name="Hu G."/>
            <person name="Bao F."/>
            <person name="Hu Y."/>
            <person name="Wan P."/>
            <person name="Li L."/>
            <person name="Deng X."/>
            <person name="Kuang T."/>
            <person name="Xiang C."/>
            <person name="Zhu J.K."/>
            <person name="Oliver M.J."/>
            <person name="He Y."/>
        </authorList>
    </citation>
    <scope>NUCLEOTIDE SEQUENCE [LARGE SCALE GENOMIC DNA]</scope>
    <source>
        <strain evidence="10">cv. XS01</strain>
    </source>
</reference>
<evidence type="ECO:0000256" key="6">
    <source>
        <dbReference type="SAM" id="Phobius"/>
    </source>
</evidence>
<evidence type="ECO:0000313" key="10">
    <source>
        <dbReference type="Proteomes" id="UP000250235"/>
    </source>
</evidence>
<organism evidence="9 10">
    <name type="scientific">Dorcoceras hygrometricum</name>
    <dbReference type="NCBI Taxonomy" id="472368"/>
    <lineage>
        <taxon>Eukaryota</taxon>
        <taxon>Viridiplantae</taxon>
        <taxon>Streptophyta</taxon>
        <taxon>Embryophyta</taxon>
        <taxon>Tracheophyta</taxon>
        <taxon>Spermatophyta</taxon>
        <taxon>Magnoliopsida</taxon>
        <taxon>eudicotyledons</taxon>
        <taxon>Gunneridae</taxon>
        <taxon>Pentapetalae</taxon>
        <taxon>asterids</taxon>
        <taxon>lamiids</taxon>
        <taxon>Lamiales</taxon>
        <taxon>Gesneriaceae</taxon>
        <taxon>Didymocarpoideae</taxon>
        <taxon>Trichosporeae</taxon>
        <taxon>Loxocarpinae</taxon>
        <taxon>Dorcoceras</taxon>
    </lineage>
</organism>
<evidence type="ECO:0000313" key="9">
    <source>
        <dbReference type="EMBL" id="KZV43519.1"/>
    </source>
</evidence>
<gene>
    <name evidence="9" type="ORF">F511_19063</name>
</gene>
<protein>
    <submittedName>
        <fullName evidence="9">Protein ECERIFERUM 1</fullName>
    </submittedName>
</protein>
<dbReference type="PANTHER" id="PTHR11863">
    <property type="entry name" value="STEROL DESATURASE"/>
    <property type="match status" value="1"/>
</dbReference>
<keyword evidence="5 6" id="KW-0472">Membrane</keyword>
<name>A0A2Z7CAE4_9LAMI</name>
<dbReference type="GO" id="GO:0016020">
    <property type="term" value="C:membrane"/>
    <property type="evidence" value="ECO:0007669"/>
    <property type="project" value="UniProtKB-SubCell"/>
</dbReference>
<feature type="transmembrane region" description="Helical" evidence="6">
    <location>
        <begin position="126"/>
        <end position="145"/>
    </location>
</feature>
<comment type="subcellular location">
    <subcellularLocation>
        <location evidence="1">Membrane</location>
        <topology evidence="1">Multi-pass membrane protein</topology>
    </subcellularLocation>
</comment>
<evidence type="ECO:0000256" key="5">
    <source>
        <dbReference type="ARBA" id="ARBA00023136"/>
    </source>
</evidence>
<dbReference type="Pfam" id="PF04116">
    <property type="entry name" value="FA_hydroxylase"/>
    <property type="match status" value="1"/>
</dbReference>
<evidence type="ECO:0000256" key="4">
    <source>
        <dbReference type="ARBA" id="ARBA00022989"/>
    </source>
</evidence>
<dbReference type="Proteomes" id="UP000250235">
    <property type="component" value="Unassembled WGS sequence"/>
</dbReference>
<feature type="transmembrane region" description="Helical" evidence="6">
    <location>
        <begin position="182"/>
        <end position="210"/>
    </location>
</feature>